<name>A0A9N7P1A2_STRHE</name>
<proteinExistence type="predicted"/>
<dbReference type="EMBL" id="CACSLK010034598">
    <property type="protein sequence ID" value="CAA0842752.1"/>
    <property type="molecule type" value="Genomic_DNA"/>
</dbReference>
<comment type="caution">
    <text evidence="1">The sequence shown here is derived from an EMBL/GenBank/DDBJ whole genome shotgun (WGS) entry which is preliminary data.</text>
</comment>
<dbReference type="PANTHER" id="PTHR46087">
    <property type="entry name" value="PUTATIVE, EXPRESSED-RELATED"/>
    <property type="match status" value="1"/>
</dbReference>
<dbReference type="OrthoDB" id="1751626at2759"/>
<dbReference type="InterPro" id="IPR055296">
    <property type="entry name" value="SRL2-like"/>
</dbReference>
<dbReference type="Pfam" id="PF21052">
    <property type="entry name" value="EFR3_ARM"/>
    <property type="match status" value="1"/>
</dbReference>
<dbReference type="SUPFAM" id="SSF48371">
    <property type="entry name" value="ARM repeat"/>
    <property type="match status" value="1"/>
</dbReference>
<dbReference type="InterPro" id="IPR049152">
    <property type="entry name" value="EFR3-like_ARM"/>
</dbReference>
<dbReference type="InterPro" id="IPR016024">
    <property type="entry name" value="ARM-type_fold"/>
</dbReference>
<gene>
    <name evidence="1" type="ORF">SHERM_08607</name>
</gene>
<evidence type="ECO:0000313" key="2">
    <source>
        <dbReference type="Proteomes" id="UP001153555"/>
    </source>
</evidence>
<sequence length="146" mass="16637">MIGKLCEYASKNPLRVPEITSVLEERCYRELRSANIKCVKVVMCIYRKLIISCQQQMPLFAGSFLSIIHILLEQTRHDDMRIVGCQALFDFINNQRDSTYTFNLEGLVPKLCLIAQEIGDDERALRLRCAGLQALSSTNQPKVIIS</sequence>
<keyword evidence="2" id="KW-1185">Reference proteome</keyword>
<dbReference type="PANTHER" id="PTHR46087:SF7">
    <property type="entry name" value="CYCLIN-LIKE PROTEIN"/>
    <property type="match status" value="1"/>
</dbReference>
<reference evidence="1" key="1">
    <citation type="submission" date="2019-12" db="EMBL/GenBank/DDBJ databases">
        <authorList>
            <person name="Scholes J."/>
        </authorList>
    </citation>
    <scope>NUCLEOTIDE SEQUENCE</scope>
</reference>
<accession>A0A9N7P1A2</accession>
<protein>
    <submittedName>
        <fullName evidence="1">ARM repeat superfamily protein</fullName>
    </submittedName>
</protein>
<dbReference type="Proteomes" id="UP001153555">
    <property type="component" value="Unassembled WGS sequence"/>
</dbReference>
<dbReference type="AlphaFoldDB" id="A0A9N7P1A2"/>
<organism evidence="1 2">
    <name type="scientific">Striga hermonthica</name>
    <name type="common">Purple witchweed</name>
    <name type="synonym">Buchnera hermonthica</name>
    <dbReference type="NCBI Taxonomy" id="68872"/>
    <lineage>
        <taxon>Eukaryota</taxon>
        <taxon>Viridiplantae</taxon>
        <taxon>Streptophyta</taxon>
        <taxon>Embryophyta</taxon>
        <taxon>Tracheophyta</taxon>
        <taxon>Spermatophyta</taxon>
        <taxon>Magnoliopsida</taxon>
        <taxon>eudicotyledons</taxon>
        <taxon>Gunneridae</taxon>
        <taxon>Pentapetalae</taxon>
        <taxon>asterids</taxon>
        <taxon>lamiids</taxon>
        <taxon>Lamiales</taxon>
        <taxon>Orobanchaceae</taxon>
        <taxon>Buchnereae</taxon>
        <taxon>Striga</taxon>
    </lineage>
</organism>
<evidence type="ECO:0000313" key="1">
    <source>
        <dbReference type="EMBL" id="CAA0842752.1"/>
    </source>
</evidence>